<keyword evidence="3" id="KW-1185">Reference proteome</keyword>
<dbReference type="GO" id="GO:0090314">
    <property type="term" value="P:positive regulation of protein targeting to membrane"/>
    <property type="evidence" value="ECO:0007669"/>
    <property type="project" value="UniProtKB-UniRule"/>
</dbReference>
<dbReference type="PANTHER" id="PTHR16501">
    <property type="entry name" value="TRANSPORT AND GOLGI ORGANIZATION PROTEIN 11"/>
    <property type="match status" value="1"/>
</dbReference>
<evidence type="ECO:0000256" key="1">
    <source>
        <dbReference type="RuleBase" id="RU368040"/>
    </source>
</evidence>
<dbReference type="GO" id="GO:0005777">
    <property type="term" value="C:peroxisome"/>
    <property type="evidence" value="ECO:0007669"/>
    <property type="project" value="UniProtKB-SubCell"/>
</dbReference>
<feature type="transmembrane region" description="Helical" evidence="1">
    <location>
        <begin position="140"/>
        <end position="157"/>
    </location>
</feature>
<dbReference type="GO" id="GO:0000266">
    <property type="term" value="P:mitochondrial fission"/>
    <property type="evidence" value="ECO:0007669"/>
    <property type="project" value="UniProtKB-UniRule"/>
</dbReference>
<keyword evidence="1" id="KW-0576">Peroxisome</keyword>
<dbReference type="EMBL" id="CANHGI010000006">
    <property type="protein sequence ID" value="CAI5456251.1"/>
    <property type="molecule type" value="Genomic_DNA"/>
</dbReference>
<protein>
    <recommendedName>
        <fullName evidence="1">Mitochondrial fission factor</fullName>
    </recommendedName>
</protein>
<dbReference type="Proteomes" id="UP001152747">
    <property type="component" value="Unassembled WGS sequence"/>
</dbReference>
<keyword evidence="1" id="KW-0496">Mitochondrion</keyword>
<comment type="subcellular location">
    <subcellularLocation>
        <location evidence="1">Mitochondrion outer membrane</location>
        <topology evidence="1">Single-pass type IV membrane protein</topology>
    </subcellularLocation>
    <subcellularLocation>
        <location evidence="1">Peroxisome</location>
    </subcellularLocation>
</comment>
<sequence>MMQVPDHLSVTGADLISLEPISNLMNRLESARSALIEKMSVPEHITVYGEEKTVIPDERIYRQSALRMEVPSHLNVFHLSETSENNNMKSKTIVNQSTASSNLENPFEEAKMMRKQFVIMVERIRMLETQIDVQKRRERVLLLALIGAALTMAWNCMKR</sequence>
<comment type="function">
    <text evidence="1">Plays a role in mitochondrial and peroxisomal fission. Promotes the recruitment and association of the fission mediator dynamin-related protein 1 (DNM1L) to the mitochondrial surface.</text>
</comment>
<dbReference type="OrthoDB" id="5807564at2759"/>
<accession>A0A9P1N9Q3</accession>
<keyword evidence="1" id="KW-0812">Transmembrane</keyword>
<dbReference type="AlphaFoldDB" id="A0A9P1N9Q3"/>
<gene>
    <name evidence="2" type="ORF">CAMP_LOCUS18888</name>
</gene>
<name>A0A9P1N9Q3_9PELO</name>
<dbReference type="GO" id="GO:0090141">
    <property type="term" value="P:positive regulation of mitochondrial fission"/>
    <property type="evidence" value="ECO:0007669"/>
    <property type="project" value="UniProtKB-UniRule"/>
</dbReference>
<keyword evidence="1" id="KW-0472">Membrane</keyword>
<comment type="caution">
    <text evidence="2">The sequence shown here is derived from an EMBL/GenBank/DDBJ whole genome shotgun (WGS) entry which is preliminary data.</text>
</comment>
<evidence type="ECO:0000313" key="3">
    <source>
        <dbReference type="Proteomes" id="UP001152747"/>
    </source>
</evidence>
<organism evidence="2 3">
    <name type="scientific">Caenorhabditis angaria</name>
    <dbReference type="NCBI Taxonomy" id="860376"/>
    <lineage>
        <taxon>Eukaryota</taxon>
        <taxon>Metazoa</taxon>
        <taxon>Ecdysozoa</taxon>
        <taxon>Nematoda</taxon>
        <taxon>Chromadorea</taxon>
        <taxon>Rhabditida</taxon>
        <taxon>Rhabditina</taxon>
        <taxon>Rhabditomorpha</taxon>
        <taxon>Rhabditoidea</taxon>
        <taxon>Rhabditidae</taxon>
        <taxon>Peloderinae</taxon>
        <taxon>Caenorhabditis</taxon>
    </lineage>
</organism>
<proteinExistence type="inferred from homology"/>
<comment type="similarity">
    <text evidence="1">Belongs to the Tango11 family.</text>
</comment>
<dbReference type="GO" id="GO:0005741">
    <property type="term" value="C:mitochondrial outer membrane"/>
    <property type="evidence" value="ECO:0007669"/>
    <property type="project" value="UniProtKB-SubCell"/>
</dbReference>
<keyword evidence="1" id="KW-1133">Transmembrane helix</keyword>
<evidence type="ECO:0000313" key="2">
    <source>
        <dbReference type="EMBL" id="CAI5456251.1"/>
    </source>
</evidence>
<reference evidence="2" key="1">
    <citation type="submission" date="2022-11" db="EMBL/GenBank/DDBJ databases">
        <authorList>
            <person name="Kikuchi T."/>
        </authorList>
    </citation>
    <scope>NUCLEOTIDE SEQUENCE</scope>
    <source>
        <strain evidence="2">PS1010</strain>
    </source>
</reference>
<dbReference type="InterPro" id="IPR008518">
    <property type="entry name" value="Mff/Tango-11"/>
</dbReference>
<dbReference type="PANTHER" id="PTHR16501:SF18">
    <property type="entry name" value="MITOCHONDRIAL FISSION FACTOR"/>
    <property type="match status" value="1"/>
</dbReference>
<keyword evidence="1" id="KW-1000">Mitochondrion outer membrane</keyword>